<dbReference type="Gene3D" id="3.40.50.150">
    <property type="entry name" value="Vaccinia Virus protein VP39"/>
    <property type="match status" value="1"/>
</dbReference>
<proteinExistence type="predicted"/>
<protein>
    <submittedName>
        <fullName evidence="2">Ubiquinone/menaquinone biosynthesis C-methylase UbiE</fullName>
    </submittedName>
</protein>
<keyword evidence="3" id="KW-1185">Reference proteome</keyword>
<dbReference type="EMBL" id="FQUO01000008">
    <property type="protein sequence ID" value="SHF45689.1"/>
    <property type="molecule type" value="Genomic_DNA"/>
</dbReference>
<evidence type="ECO:0000313" key="3">
    <source>
        <dbReference type="Proteomes" id="UP000184368"/>
    </source>
</evidence>
<dbReference type="RefSeq" id="WP_073043306.1">
    <property type="nucleotide sequence ID" value="NZ_FQUO01000008.1"/>
</dbReference>
<dbReference type="CDD" id="cd02440">
    <property type="entry name" value="AdoMet_MTases"/>
    <property type="match status" value="1"/>
</dbReference>
<dbReference type="Pfam" id="PF08241">
    <property type="entry name" value="Methyltransf_11"/>
    <property type="match status" value="1"/>
</dbReference>
<dbReference type="GO" id="GO:0008757">
    <property type="term" value="F:S-adenosylmethionine-dependent methyltransferase activity"/>
    <property type="evidence" value="ECO:0007669"/>
    <property type="project" value="InterPro"/>
</dbReference>
<dbReference type="GO" id="GO:0032259">
    <property type="term" value="P:methylation"/>
    <property type="evidence" value="ECO:0007669"/>
    <property type="project" value="UniProtKB-KW"/>
</dbReference>
<dbReference type="AlphaFoldDB" id="A0A1M5BT26"/>
<accession>A0A1M5BT26</accession>
<dbReference type="InterPro" id="IPR029063">
    <property type="entry name" value="SAM-dependent_MTases_sf"/>
</dbReference>
<evidence type="ECO:0000313" key="2">
    <source>
        <dbReference type="EMBL" id="SHF45689.1"/>
    </source>
</evidence>
<evidence type="ECO:0000259" key="1">
    <source>
        <dbReference type="Pfam" id="PF08241"/>
    </source>
</evidence>
<sequence length="289" mass="31754">MYNNVKPFLKTGINLNETASCLEFPVVNWTEGLKANAYYFGNYAWADEYLKYCHRSDEFISRWKAAVGNWDGKIVVDIGCGPGNIAASLGGAPKLLIGVDVAATSLQIAQKYGYVPVLADATNLPFESAFADVAVLNAAIHHCEDMEAVLKEAARLVKPGGLLVTDHDPQLSAWNYRGPARLLWDARLFLYKIAKRGFHKADNQQRWALASEIHHKPGHGVTKAFFHNTLEPLGFRVNVFPHNHTSGAAVFNGVKGKPELKYLIGNLLSGRNPAHDGSALTLMCLARKL</sequence>
<feature type="domain" description="Methyltransferase type 11" evidence="1">
    <location>
        <begin position="76"/>
        <end position="164"/>
    </location>
</feature>
<dbReference type="SUPFAM" id="SSF53335">
    <property type="entry name" value="S-adenosyl-L-methionine-dependent methyltransferases"/>
    <property type="match status" value="1"/>
</dbReference>
<keyword evidence="2" id="KW-0489">Methyltransferase</keyword>
<dbReference type="OrthoDB" id="1524727at2"/>
<keyword evidence="2" id="KW-0808">Transferase</keyword>
<keyword evidence="2" id="KW-0830">Ubiquinone</keyword>
<organism evidence="2 3">
    <name type="scientific">Cnuella takakiae</name>
    <dbReference type="NCBI Taxonomy" id="1302690"/>
    <lineage>
        <taxon>Bacteria</taxon>
        <taxon>Pseudomonadati</taxon>
        <taxon>Bacteroidota</taxon>
        <taxon>Chitinophagia</taxon>
        <taxon>Chitinophagales</taxon>
        <taxon>Chitinophagaceae</taxon>
        <taxon>Cnuella</taxon>
    </lineage>
</organism>
<dbReference type="InterPro" id="IPR013216">
    <property type="entry name" value="Methyltransf_11"/>
</dbReference>
<dbReference type="Proteomes" id="UP000184368">
    <property type="component" value="Unassembled WGS sequence"/>
</dbReference>
<dbReference type="PANTHER" id="PTHR43591">
    <property type="entry name" value="METHYLTRANSFERASE"/>
    <property type="match status" value="1"/>
</dbReference>
<reference evidence="2 3" key="1">
    <citation type="submission" date="2016-11" db="EMBL/GenBank/DDBJ databases">
        <authorList>
            <person name="Jaros S."/>
            <person name="Januszkiewicz K."/>
            <person name="Wedrychowicz H."/>
        </authorList>
    </citation>
    <scope>NUCLEOTIDE SEQUENCE [LARGE SCALE GENOMIC DNA]</scope>
    <source>
        <strain evidence="2 3">DSM 26897</strain>
    </source>
</reference>
<gene>
    <name evidence="2" type="ORF">SAMN05444008_10884</name>
</gene>
<dbReference type="STRING" id="1302690.BUE76_17680"/>
<name>A0A1M5BT26_9BACT</name>